<dbReference type="InterPro" id="IPR039425">
    <property type="entry name" value="RNA_pol_sigma-70-like"/>
</dbReference>
<dbReference type="InterPro" id="IPR036388">
    <property type="entry name" value="WH-like_DNA-bd_sf"/>
</dbReference>
<evidence type="ECO:0000313" key="9">
    <source>
        <dbReference type="Proteomes" id="UP000619293"/>
    </source>
</evidence>
<dbReference type="InterPro" id="IPR015943">
    <property type="entry name" value="WD40/YVTN_repeat-like_dom_sf"/>
</dbReference>
<keyword evidence="5" id="KW-0804">Transcription</keyword>
<keyword evidence="3" id="KW-0731">Sigma factor</keyword>
<organism evidence="8 9">
    <name type="scientific">Catellatospora chokoriensis</name>
    <dbReference type="NCBI Taxonomy" id="310353"/>
    <lineage>
        <taxon>Bacteria</taxon>
        <taxon>Bacillati</taxon>
        <taxon>Actinomycetota</taxon>
        <taxon>Actinomycetes</taxon>
        <taxon>Micromonosporales</taxon>
        <taxon>Micromonosporaceae</taxon>
        <taxon>Catellatospora</taxon>
    </lineage>
</organism>
<dbReference type="InterPro" id="IPR013325">
    <property type="entry name" value="RNA_pol_sigma_r2"/>
</dbReference>
<dbReference type="InterPro" id="IPR013324">
    <property type="entry name" value="RNA_pol_sigma_r3/r4-like"/>
</dbReference>
<comment type="caution">
    <text evidence="8">The sequence shown here is derived from an EMBL/GenBank/DDBJ whole genome shotgun (WGS) entry which is preliminary data.</text>
</comment>
<evidence type="ECO:0000259" key="6">
    <source>
        <dbReference type="Pfam" id="PF04542"/>
    </source>
</evidence>
<dbReference type="EMBL" id="BONG01000012">
    <property type="protein sequence ID" value="GIF89002.1"/>
    <property type="molecule type" value="Genomic_DNA"/>
</dbReference>
<dbReference type="SUPFAM" id="SSF88659">
    <property type="entry name" value="Sigma3 and sigma4 domains of RNA polymerase sigma factors"/>
    <property type="match status" value="1"/>
</dbReference>
<dbReference type="Gene3D" id="2.130.10.10">
    <property type="entry name" value="YVTN repeat-like/Quinoprotein amine dehydrogenase"/>
    <property type="match status" value="1"/>
</dbReference>
<dbReference type="Gene3D" id="1.10.1740.10">
    <property type="match status" value="1"/>
</dbReference>
<protein>
    <recommendedName>
        <fullName evidence="10">RNA polymerase sigma-70 factor (ECF subfamily)</fullName>
    </recommendedName>
</protein>
<evidence type="ECO:0000256" key="3">
    <source>
        <dbReference type="ARBA" id="ARBA00023082"/>
    </source>
</evidence>
<dbReference type="Pfam" id="PF04542">
    <property type="entry name" value="Sigma70_r2"/>
    <property type="match status" value="1"/>
</dbReference>
<feature type="domain" description="RNA polymerase sigma factor 70 region 4 type 2" evidence="7">
    <location>
        <begin position="103"/>
        <end position="153"/>
    </location>
</feature>
<evidence type="ECO:0000256" key="2">
    <source>
        <dbReference type="ARBA" id="ARBA00023015"/>
    </source>
</evidence>
<dbReference type="AlphaFoldDB" id="A0A8J3JY50"/>
<accession>A0A8J3JY50</accession>
<name>A0A8J3JY50_9ACTN</name>
<evidence type="ECO:0000259" key="7">
    <source>
        <dbReference type="Pfam" id="PF08281"/>
    </source>
</evidence>
<evidence type="ECO:0000256" key="4">
    <source>
        <dbReference type="ARBA" id="ARBA00023125"/>
    </source>
</evidence>
<keyword evidence="2" id="KW-0805">Transcription regulation</keyword>
<dbReference type="InterPro" id="IPR007627">
    <property type="entry name" value="RNA_pol_sigma70_r2"/>
</dbReference>
<dbReference type="GO" id="GO:0016987">
    <property type="term" value="F:sigma factor activity"/>
    <property type="evidence" value="ECO:0007669"/>
    <property type="project" value="UniProtKB-KW"/>
</dbReference>
<dbReference type="PANTHER" id="PTHR43133:SF50">
    <property type="entry name" value="ECF RNA POLYMERASE SIGMA FACTOR SIGM"/>
    <property type="match status" value="1"/>
</dbReference>
<dbReference type="GO" id="GO:0006352">
    <property type="term" value="P:DNA-templated transcription initiation"/>
    <property type="evidence" value="ECO:0007669"/>
    <property type="project" value="InterPro"/>
</dbReference>
<dbReference type="GO" id="GO:0003677">
    <property type="term" value="F:DNA binding"/>
    <property type="evidence" value="ECO:0007669"/>
    <property type="project" value="UniProtKB-KW"/>
</dbReference>
<dbReference type="Pfam" id="PF08281">
    <property type="entry name" value="Sigma70_r4_2"/>
    <property type="match status" value="1"/>
</dbReference>
<dbReference type="NCBIfam" id="TIGR02937">
    <property type="entry name" value="sigma70-ECF"/>
    <property type="match status" value="1"/>
</dbReference>
<dbReference type="CDD" id="cd06171">
    <property type="entry name" value="Sigma70_r4"/>
    <property type="match status" value="1"/>
</dbReference>
<reference evidence="8 9" key="1">
    <citation type="submission" date="2021-01" db="EMBL/GenBank/DDBJ databases">
        <title>Whole genome shotgun sequence of Catellatospora chokoriensis NBRC 107358.</title>
        <authorList>
            <person name="Komaki H."/>
            <person name="Tamura T."/>
        </authorList>
    </citation>
    <scope>NUCLEOTIDE SEQUENCE [LARGE SCALE GENOMIC DNA]</scope>
    <source>
        <strain evidence="8 9">NBRC 107358</strain>
    </source>
</reference>
<feature type="domain" description="RNA polymerase sigma-70 region 2" evidence="6">
    <location>
        <begin position="10"/>
        <end position="76"/>
    </location>
</feature>
<evidence type="ECO:0008006" key="10">
    <source>
        <dbReference type="Google" id="ProtNLM"/>
    </source>
</evidence>
<dbReference type="SUPFAM" id="SSF50939">
    <property type="entry name" value="Sialidases"/>
    <property type="match status" value="1"/>
</dbReference>
<dbReference type="Proteomes" id="UP000619293">
    <property type="component" value="Unassembled WGS sequence"/>
</dbReference>
<evidence type="ECO:0000256" key="1">
    <source>
        <dbReference type="ARBA" id="ARBA00010641"/>
    </source>
</evidence>
<dbReference type="Gene3D" id="1.10.10.10">
    <property type="entry name" value="Winged helix-like DNA-binding domain superfamily/Winged helix DNA-binding domain"/>
    <property type="match status" value="1"/>
</dbReference>
<dbReference type="InterPro" id="IPR013249">
    <property type="entry name" value="RNA_pol_sigma70_r4_t2"/>
</dbReference>
<dbReference type="RefSeq" id="WP_239120493.1">
    <property type="nucleotide sequence ID" value="NZ_BAAALB010000002.1"/>
</dbReference>
<dbReference type="InterPro" id="IPR036278">
    <property type="entry name" value="Sialidase_sf"/>
</dbReference>
<proteinExistence type="inferred from homology"/>
<gene>
    <name evidence="8" type="ORF">Cch02nite_24460</name>
</gene>
<dbReference type="SUPFAM" id="SSF88946">
    <property type="entry name" value="Sigma2 domain of RNA polymerase sigma factors"/>
    <property type="match status" value="1"/>
</dbReference>
<dbReference type="InterPro" id="IPR014284">
    <property type="entry name" value="RNA_pol_sigma-70_dom"/>
</dbReference>
<sequence>MTAQDELGELYHAGYRRLVAQVYAFTTDLTEAQDAVQEAFARALARRHGLSDVDAPEAWLRTVAINVVRRRWRRRQLLDTILLRERPLTRVTAAAPEPDNTDLRAALAAIPSRYREVVVLHYLADLPLDEVAELLEVPVGTVKSRLSRGRDALRGLLDDVDAPPLEQVRVRAGRIKARRRTAQAASAAAVLLIAAVGVFQPWRPQLSPDDTATSPSAPVTAPPAPVYSGSGSAAGLVIDGIFNPATAPDVPGFITEFELDGAAGWLRTACGSRELPSCRPTFARTADGGQTWQIVADTGAKPPVPPGGSGLTVTWAARGRTPSGLAWVAGLDGGTAYLASAADGAQWQRHVLPGAAGADRVTATVRGEDVLAFALKDNKIIGVYAGRVPVRVSGGAAFAPIGEPVYLPDGRILVAGPESRFYVSGDLGASFVEAGGSLPPVGELRATTDGYVALDLFRAGWTAVSTDGLTWHKLPIR</sequence>
<evidence type="ECO:0000313" key="8">
    <source>
        <dbReference type="EMBL" id="GIF89002.1"/>
    </source>
</evidence>
<dbReference type="PANTHER" id="PTHR43133">
    <property type="entry name" value="RNA POLYMERASE ECF-TYPE SIGMA FACTO"/>
    <property type="match status" value="1"/>
</dbReference>
<keyword evidence="4" id="KW-0238">DNA-binding</keyword>
<keyword evidence="9" id="KW-1185">Reference proteome</keyword>
<evidence type="ECO:0000256" key="5">
    <source>
        <dbReference type="ARBA" id="ARBA00023163"/>
    </source>
</evidence>
<comment type="similarity">
    <text evidence="1">Belongs to the sigma-70 factor family. ECF subfamily.</text>
</comment>